<gene>
    <name evidence="1" type="ORF">GCM10011531_27610</name>
</gene>
<keyword evidence="2" id="KW-1185">Reference proteome</keyword>
<evidence type="ECO:0000313" key="2">
    <source>
        <dbReference type="Proteomes" id="UP000598120"/>
    </source>
</evidence>
<dbReference type="PROSITE" id="PS51257">
    <property type="entry name" value="PROKAR_LIPOPROTEIN"/>
    <property type="match status" value="1"/>
</dbReference>
<reference evidence="1 2" key="1">
    <citation type="journal article" date="2014" name="Int. J. Syst. Evol. Microbiol.">
        <title>Complete genome sequence of Corynebacterium casei LMG S-19264T (=DSM 44701T), isolated from a smear-ripened cheese.</title>
        <authorList>
            <consortium name="US DOE Joint Genome Institute (JGI-PGF)"/>
            <person name="Walter F."/>
            <person name="Albersmeier A."/>
            <person name="Kalinowski J."/>
            <person name="Ruckert C."/>
        </authorList>
    </citation>
    <scope>NUCLEOTIDE SEQUENCE [LARGE SCALE GENOMIC DNA]</scope>
    <source>
        <strain evidence="1 2">CGMCC 1.15295</strain>
    </source>
</reference>
<comment type="caution">
    <text evidence="1">The sequence shown here is derived from an EMBL/GenBank/DDBJ whole genome shotgun (WGS) entry which is preliminary data.</text>
</comment>
<name>A0A8J2XI52_9FLAO</name>
<organism evidence="1 2">
    <name type="scientific">Aquaticitalea lipolytica</name>
    <dbReference type="NCBI Taxonomy" id="1247562"/>
    <lineage>
        <taxon>Bacteria</taxon>
        <taxon>Pseudomonadati</taxon>
        <taxon>Bacteroidota</taxon>
        <taxon>Flavobacteriia</taxon>
        <taxon>Flavobacteriales</taxon>
        <taxon>Flavobacteriaceae</taxon>
        <taxon>Aquaticitalea</taxon>
    </lineage>
</organism>
<accession>A0A8J2XI52</accession>
<dbReference type="Proteomes" id="UP000598120">
    <property type="component" value="Unassembled WGS sequence"/>
</dbReference>
<dbReference type="AlphaFoldDB" id="A0A8J2XI52"/>
<sequence>MFYRLILIVFILFTSCSNDDDSNICFELSDEIDDSFFLKQTQRTSIKRLRFADSTEVQLPNQEKYNYFLHKNLVEQNSILINRVDKDKLYKEYDYCILKIEKSTKYNVLDSICFKASLNENSYIASISLSNDRTKIAIVYSDETLSDNDKCLLKIIDLNNDEIIFKYDHKERLFLGETPWNLNDSKIIFYSSSKDIFVYDIEAEKISRISINGSNAMWLQSLDKISYLKKRNILTVYDLKTSTEEGSYKISDKLFYRSNIVDYYWFMTQKKFYIKTRFSNLFSDKLFPWKNENFILKYKCLD</sequence>
<evidence type="ECO:0000313" key="1">
    <source>
        <dbReference type="EMBL" id="GFZ94283.1"/>
    </source>
</evidence>
<protein>
    <recommendedName>
        <fullName evidence="3">Lipoprotein</fullName>
    </recommendedName>
</protein>
<dbReference type="SUPFAM" id="SSF82171">
    <property type="entry name" value="DPP6 N-terminal domain-like"/>
    <property type="match status" value="1"/>
</dbReference>
<evidence type="ECO:0008006" key="3">
    <source>
        <dbReference type="Google" id="ProtNLM"/>
    </source>
</evidence>
<proteinExistence type="predicted"/>
<dbReference type="EMBL" id="BMIC01000011">
    <property type="protein sequence ID" value="GFZ94283.1"/>
    <property type="molecule type" value="Genomic_DNA"/>
</dbReference>